<dbReference type="InterPro" id="IPR042178">
    <property type="entry name" value="Serpin_sf_1"/>
</dbReference>
<dbReference type="GeneID" id="115815739"/>
<organism evidence="5 7">
    <name type="scientific">Chanos chanos</name>
    <name type="common">Milkfish</name>
    <name type="synonym">Mugil chanos</name>
    <dbReference type="NCBI Taxonomy" id="29144"/>
    <lineage>
        <taxon>Eukaryota</taxon>
        <taxon>Metazoa</taxon>
        <taxon>Chordata</taxon>
        <taxon>Craniata</taxon>
        <taxon>Vertebrata</taxon>
        <taxon>Euteleostomi</taxon>
        <taxon>Actinopterygii</taxon>
        <taxon>Neopterygii</taxon>
        <taxon>Teleostei</taxon>
        <taxon>Ostariophysi</taxon>
        <taxon>Gonorynchiformes</taxon>
        <taxon>Chanidae</taxon>
        <taxon>Chanos</taxon>
    </lineage>
</organism>
<evidence type="ECO:0000259" key="4">
    <source>
        <dbReference type="SMART" id="SM00093"/>
    </source>
</evidence>
<dbReference type="GO" id="GO:0004867">
    <property type="term" value="F:serine-type endopeptidase inhibitor activity"/>
    <property type="evidence" value="ECO:0007669"/>
    <property type="project" value="InterPro"/>
</dbReference>
<evidence type="ECO:0000313" key="7">
    <source>
        <dbReference type="RefSeq" id="XP_030634594.1"/>
    </source>
</evidence>
<dbReference type="RefSeq" id="XP_030634594.1">
    <property type="nucleotide sequence ID" value="XM_030778734.1"/>
</dbReference>
<dbReference type="InterPro" id="IPR023796">
    <property type="entry name" value="Serpin_dom"/>
</dbReference>
<feature type="region of interest" description="Disordered" evidence="2">
    <location>
        <begin position="45"/>
        <end position="73"/>
    </location>
</feature>
<feature type="signal peptide" evidence="3">
    <location>
        <begin position="1"/>
        <end position="19"/>
    </location>
</feature>
<dbReference type="PANTHER" id="PTHR11461:SF20">
    <property type="entry name" value="ALPHA-2-ANTIPLASMIN"/>
    <property type="match status" value="1"/>
</dbReference>
<dbReference type="PANTHER" id="PTHR11461">
    <property type="entry name" value="SERINE PROTEASE INHIBITOR, SERPIN"/>
    <property type="match status" value="1"/>
</dbReference>
<dbReference type="Gene3D" id="2.30.39.10">
    <property type="entry name" value="Alpha-1-antitrypsin, domain 1"/>
    <property type="match status" value="1"/>
</dbReference>
<keyword evidence="5" id="KW-1185">Reference proteome</keyword>
<proteinExistence type="inferred from homology"/>
<accession>A0A6J2VSA0</accession>
<comment type="similarity">
    <text evidence="1">Belongs to the serpin family.</text>
</comment>
<protein>
    <submittedName>
        <fullName evidence="6 7">Alpha-2-antiplasmin isoform X1</fullName>
    </submittedName>
</protein>
<dbReference type="AlphaFoldDB" id="A0A6J2VSA0"/>
<evidence type="ECO:0000256" key="1">
    <source>
        <dbReference type="RuleBase" id="RU000411"/>
    </source>
</evidence>
<dbReference type="InterPro" id="IPR023795">
    <property type="entry name" value="Serpin_CS"/>
</dbReference>
<gene>
    <name evidence="6 7" type="primary">serpinf2</name>
</gene>
<dbReference type="InterPro" id="IPR042185">
    <property type="entry name" value="Serpin_sf_2"/>
</dbReference>
<evidence type="ECO:0000313" key="6">
    <source>
        <dbReference type="RefSeq" id="XP_030634593.1"/>
    </source>
</evidence>
<name>A0A6J2VSA0_CHACN</name>
<evidence type="ECO:0000256" key="2">
    <source>
        <dbReference type="SAM" id="MobiDB-lite"/>
    </source>
</evidence>
<feature type="chain" id="PRO_5044642770" evidence="3">
    <location>
        <begin position="20"/>
        <end position="474"/>
    </location>
</feature>
<dbReference type="SUPFAM" id="SSF56574">
    <property type="entry name" value="Serpins"/>
    <property type="match status" value="1"/>
</dbReference>
<dbReference type="Proteomes" id="UP000504632">
    <property type="component" value="Chromosome 6"/>
</dbReference>
<dbReference type="SMART" id="SM00093">
    <property type="entry name" value="SERPIN"/>
    <property type="match status" value="1"/>
</dbReference>
<dbReference type="InterPro" id="IPR000215">
    <property type="entry name" value="Serpin_fam"/>
</dbReference>
<dbReference type="Pfam" id="PF00079">
    <property type="entry name" value="Serpin"/>
    <property type="match status" value="1"/>
</dbReference>
<reference evidence="6 7" key="1">
    <citation type="submission" date="2025-04" db="UniProtKB">
        <authorList>
            <consortium name="RefSeq"/>
        </authorList>
    </citation>
    <scope>IDENTIFICATION</scope>
</reference>
<feature type="domain" description="Serpin" evidence="4">
    <location>
        <begin position="96"/>
        <end position="435"/>
    </location>
</feature>
<dbReference type="RefSeq" id="XP_030634593.1">
    <property type="nucleotide sequence ID" value="XM_030778733.1"/>
</dbReference>
<keyword evidence="3" id="KW-0732">Signal</keyword>
<dbReference type="CTD" id="563663"/>
<dbReference type="GO" id="GO:0005615">
    <property type="term" value="C:extracellular space"/>
    <property type="evidence" value="ECO:0007669"/>
    <property type="project" value="InterPro"/>
</dbReference>
<dbReference type="InterPro" id="IPR036186">
    <property type="entry name" value="Serpin_sf"/>
</dbReference>
<dbReference type="PROSITE" id="PS00284">
    <property type="entry name" value="SERPIN"/>
    <property type="match status" value="1"/>
</dbReference>
<evidence type="ECO:0000313" key="5">
    <source>
        <dbReference type="Proteomes" id="UP000504632"/>
    </source>
</evidence>
<evidence type="ECO:0000256" key="3">
    <source>
        <dbReference type="SAM" id="SignalP"/>
    </source>
</evidence>
<dbReference type="OrthoDB" id="9947020at2759"/>
<dbReference type="Gene3D" id="3.30.497.10">
    <property type="entry name" value="Antithrombin, subunit I, domain 2"/>
    <property type="match status" value="1"/>
</dbReference>
<sequence>MDLHLLALLLLFLCKQGWTQDEASEEGKIPLVPLIPLIPGKPITDLEPSANGTTPEPSAGEEEDSSEGGLDGVCGPGVSRLESKLAIGSGIMNLGLKFLVNLKTGPGRPNVIISPLSLSLALSQLALGARNETEKLLFEHLHADALPCYHKSLSHLLKQFRKSTFQIATRMYLRQGFQAKEEFIKESVDLYGSDPATLTGLEEVNEWVENATNGQIVDFLSSLPPNIELMLINAVHYKGEWLTRFDPRFTSTEPFHIDDKQVVNVDMMLGPKHPLSVFTHNELDAQVARLPFKGDKSLLVVLPISGQVNVSAMAAKLNISDLYSRFPREISMQVRIPKLKLDFGEELEDVMTKMGLGELFSGPNLAGIAESPLLVSSVQHKSSMEINEEGAEAAATTSVSISRSNPSFTVNQPFFLALMDDSTQTPLFLGVITNPNPGAAVVVRAALMKSLTTKDKMGFGFDKNYDYSFGTNPK</sequence>